<name>A0AA36HAT3_CYLNA</name>
<protein>
    <submittedName>
        <fullName evidence="2">Uncharacterized protein</fullName>
    </submittedName>
</protein>
<evidence type="ECO:0000313" key="2">
    <source>
        <dbReference type="EMBL" id="CAJ0607138.1"/>
    </source>
</evidence>
<gene>
    <name evidence="2" type="ORF">CYNAS_LOCUS19121</name>
</gene>
<feature type="region of interest" description="Disordered" evidence="1">
    <location>
        <begin position="32"/>
        <end position="70"/>
    </location>
</feature>
<evidence type="ECO:0000256" key="1">
    <source>
        <dbReference type="SAM" id="MobiDB-lite"/>
    </source>
</evidence>
<feature type="compositionally biased region" description="Basic and acidic residues" evidence="1">
    <location>
        <begin position="91"/>
        <end position="108"/>
    </location>
</feature>
<reference evidence="2" key="1">
    <citation type="submission" date="2023-07" db="EMBL/GenBank/DDBJ databases">
        <authorList>
            <consortium name="CYATHOMIX"/>
        </authorList>
    </citation>
    <scope>NUCLEOTIDE SEQUENCE</scope>
    <source>
        <strain evidence="2">N/A</strain>
    </source>
</reference>
<feature type="region of interest" description="Disordered" evidence="1">
    <location>
        <begin position="84"/>
        <end position="108"/>
    </location>
</feature>
<dbReference type="EMBL" id="CATQJL010000316">
    <property type="protein sequence ID" value="CAJ0607138.1"/>
    <property type="molecule type" value="Genomic_DNA"/>
</dbReference>
<feature type="compositionally biased region" description="Polar residues" evidence="1">
    <location>
        <begin position="46"/>
        <end position="60"/>
    </location>
</feature>
<comment type="caution">
    <text evidence="2">The sequence shown here is derived from an EMBL/GenBank/DDBJ whole genome shotgun (WGS) entry which is preliminary data.</text>
</comment>
<accession>A0AA36HAT3</accession>
<proteinExistence type="predicted"/>
<dbReference type="Proteomes" id="UP001176961">
    <property type="component" value="Unassembled WGS sequence"/>
</dbReference>
<keyword evidence="3" id="KW-1185">Reference proteome</keyword>
<evidence type="ECO:0000313" key="3">
    <source>
        <dbReference type="Proteomes" id="UP001176961"/>
    </source>
</evidence>
<dbReference type="AlphaFoldDB" id="A0AA36HAT3"/>
<organism evidence="2 3">
    <name type="scientific">Cylicocyclus nassatus</name>
    <name type="common">Nematode worm</name>
    <dbReference type="NCBI Taxonomy" id="53992"/>
    <lineage>
        <taxon>Eukaryota</taxon>
        <taxon>Metazoa</taxon>
        <taxon>Ecdysozoa</taxon>
        <taxon>Nematoda</taxon>
        <taxon>Chromadorea</taxon>
        <taxon>Rhabditida</taxon>
        <taxon>Rhabditina</taxon>
        <taxon>Rhabditomorpha</taxon>
        <taxon>Strongyloidea</taxon>
        <taxon>Strongylidae</taxon>
        <taxon>Cylicocyclus</taxon>
    </lineage>
</organism>
<sequence length="108" mass="11647">MNSKMADTTGDQGFLSNIGNKLQDMAGAAAEKLSTTTNGGRDLMQPSMNDTQPIQQSDQSFHSEYKTNDGQKTGKAACVAAQNNPTPGKCCPEHNQDEAKDYGKRVFM</sequence>